<keyword evidence="7 11" id="KW-0249">Electron transport</keyword>
<dbReference type="CDD" id="cd09629">
    <property type="entry name" value="DOMON_CIL1_like"/>
    <property type="match status" value="1"/>
</dbReference>
<evidence type="ECO:0000256" key="2">
    <source>
        <dbReference type="ARBA" id="ARBA00022448"/>
    </source>
</evidence>
<proteinExistence type="predicted"/>
<keyword evidence="5 12" id="KW-0479">Metal-binding</keyword>
<comment type="cofactor">
    <cofactor evidence="11">
        <name>heme b</name>
        <dbReference type="ChEBI" id="CHEBI:60344"/>
    </cofactor>
    <text evidence="11">Binds 2 heme b groups non-covalently.</text>
</comment>
<feature type="binding site" description="axial binding residue" evidence="12">
    <location>
        <position position="255"/>
    </location>
    <ligand>
        <name>heme b</name>
        <dbReference type="ChEBI" id="CHEBI:60344"/>
        <label>1</label>
    </ligand>
    <ligandPart>
        <name>Fe</name>
        <dbReference type="ChEBI" id="CHEBI:18248"/>
    </ligandPart>
</feature>
<evidence type="ECO:0000313" key="18">
    <source>
        <dbReference type="Proteomes" id="UP001159364"/>
    </source>
</evidence>
<dbReference type="GO" id="GO:0016020">
    <property type="term" value="C:membrane"/>
    <property type="evidence" value="ECO:0007669"/>
    <property type="project" value="UniProtKB-SubCell"/>
</dbReference>
<feature type="binding site" description="axial binding residue" evidence="12">
    <location>
        <position position="219"/>
    </location>
    <ligand>
        <name>heme b</name>
        <dbReference type="ChEBI" id="CHEBI:60344"/>
        <label>1</label>
    </ligand>
    <ligandPart>
        <name>Fe</name>
        <dbReference type="ChEBI" id="CHEBI:18248"/>
    </ligandPart>
</feature>
<evidence type="ECO:0000256" key="11">
    <source>
        <dbReference type="PIRNR" id="PIRNR037471"/>
    </source>
</evidence>
<dbReference type="FunFam" id="1.20.120.1770:FF:000007">
    <property type="entry name" value="Cytochrome b561 and DOMON domain-containing protein"/>
    <property type="match status" value="1"/>
</dbReference>
<evidence type="ECO:0000256" key="1">
    <source>
        <dbReference type="ARBA" id="ARBA00004141"/>
    </source>
</evidence>
<accession>A0AAV8T3X6</accession>
<organism evidence="17 18">
    <name type="scientific">Erythroxylum novogranatense</name>
    <dbReference type="NCBI Taxonomy" id="1862640"/>
    <lineage>
        <taxon>Eukaryota</taxon>
        <taxon>Viridiplantae</taxon>
        <taxon>Streptophyta</taxon>
        <taxon>Embryophyta</taxon>
        <taxon>Tracheophyta</taxon>
        <taxon>Spermatophyta</taxon>
        <taxon>Magnoliopsida</taxon>
        <taxon>eudicotyledons</taxon>
        <taxon>Gunneridae</taxon>
        <taxon>Pentapetalae</taxon>
        <taxon>rosids</taxon>
        <taxon>fabids</taxon>
        <taxon>Malpighiales</taxon>
        <taxon>Erythroxylaceae</taxon>
        <taxon>Erythroxylum</taxon>
    </lineage>
</organism>
<dbReference type="GO" id="GO:0046872">
    <property type="term" value="F:metal ion binding"/>
    <property type="evidence" value="ECO:0007669"/>
    <property type="project" value="UniProtKB-KW"/>
</dbReference>
<evidence type="ECO:0000256" key="13">
    <source>
        <dbReference type="SAM" id="Phobius"/>
    </source>
</evidence>
<dbReference type="Proteomes" id="UP001159364">
    <property type="component" value="Linkage Group LG07"/>
</dbReference>
<feature type="domain" description="DOMON" evidence="15">
    <location>
        <begin position="56"/>
        <end position="172"/>
    </location>
</feature>
<name>A0AAV8T3X6_9ROSI</name>
<feature type="transmembrane region" description="Helical" evidence="13">
    <location>
        <begin position="220"/>
        <end position="238"/>
    </location>
</feature>
<keyword evidence="8 13" id="KW-1133">Transmembrane helix</keyword>
<evidence type="ECO:0000313" key="17">
    <source>
        <dbReference type="EMBL" id="KAJ8761034.1"/>
    </source>
</evidence>
<feature type="binding site" description="axial binding residue" evidence="12">
    <location>
        <position position="324"/>
    </location>
    <ligand>
        <name>heme b</name>
        <dbReference type="ChEBI" id="CHEBI:60344"/>
        <label>1</label>
    </ligand>
    <ligandPart>
        <name>Fe</name>
        <dbReference type="ChEBI" id="CHEBI:18248"/>
    </ligandPart>
</feature>
<protein>
    <recommendedName>
        <fullName evidence="11">Cytochrome b561 and DOMON domain-containing protein</fullName>
    </recommendedName>
</protein>
<dbReference type="PIRSF" id="PIRSF037471">
    <property type="entry name" value="UCP037471"/>
    <property type="match status" value="1"/>
</dbReference>
<keyword evidence="12" id="KW-0408">Iron</keyword>
<evidence type="ECO:0000256" key="5">
    <source>
        <dbReference type="ARBA" id="ARBA00022723"/>
    </source>
</evidence>
<comment type="function">
    <text evidence="10">May act as a catecholamine-responsive trans-membrane electron transporter.</text>
</comment>
<feature type="transmembrane region" description="Helical" evidence="13">
    <location>
        <begin position="291"/>
        <end position="308"/>
    </location>
</feature>
<evidence type="ECO:0000256" key="3">
    <source>
        <dbReference type="ARBA" id="ARBA00022617"/>
    </source>
</evidence>
<feature type="chain" id="PRO_5043597246" description="Cytochrome b561 and DOMON domain-containing protein" evidence="14">
    <location>
        <begin position="34"/>
        <end position="426"/>
    </location>
</feature>
<dbReference type="InterPro" id="IPR005018">
    <property type="entry name" value="DOMON_domain"/>
</dbReference>
<keyword evidence="4 13" id="KW-0812">Transmembrane</keyword>
<feature type="domain" description="Cytochrome b561" evidence="16">
    <location>
        <begin position="178"/>
        <end position="379"/>
    </location>
</feature>
<dbReference type="EMBL" id="JAIWQS010000007">
    <property type="protein sequence ID" value="KAJ8761034.1"/>
    <property type="molecule type" value="Genomic_DNA"/>
</dbReference>
<evidence type="ECO:0000256" key="14">
    <source>
        <dbReference type="SAM" id="SignalP"/>
    </source>
</evidence>
<keyword evidence="3" id="KW-0349">Heme</keyword>
<dbReference type="InterPro" id="IPR017214">
    <property type="entry name" value="UCP037471"/>
</dbReference>
<dbReference type="PANTHER" id="PTHR23130">
    <property type="entry name" value="CYTOCHROME B561 AND DOMON DOMAIN-CONTAINING PROTEIN"/>
    <property type="match status" value="1"/>
</dbReference>
<evidence type="ECO:0000256" key="7">
    <source>
        <dbReference type="ARBA" id="ARBA00022982"/>
    </source>
</evidence>
<keyword evidence="2 11" id="KW-0813">Transport</keyword>
<evidence type="ECO:0000256" key="12">
    <source>
        <dbReference type="PIRSR" id="PIRSR037471-1"/>
    </source>
</evidence>
<evidence type="ECO:0000256" key="4">
    <source>
        <dbReference type="ARBA" id="ARBA00022692"/>
    </source>
</evidence>
<dbReference type="Pfam" id="PF03188">
    <property type="entry name" value="Cytochrom_B561"/>
    <property type="match status" value="1"/>
</dbReference>
<evidence type="ECO:0000259" key="15">
    <source>
        <dbReference type="PROSITE" id="PS50836"/>
    </source>
</evidence>
<feature type="transmembrane region" description="Helical" evidence="13">
    <location>
        <begin position="320"/>
        <end position="343"/>
    </location>
</feature>
<dbReference type="PROSITE" id="PS50836">
    <property type="entry name" value="DOMON"/>
    <property type="match status" value="1"/>
</dbReference>
<dbReference type="AlphaFoldDB" id="A0AAV8T3X6"/>
<dbReference type="SMART" id="SM00665">
    <property type="entry name" value="B561"/>
    <property type="match status" value="1"/>
</dbReference>
<keyword evidence="18" id="KW-1185">Reference proteome</keyword>
<dbReference type="InterPro" id="IPR006593">
    <property type="entry name" value="Cyt_b561/ferric_Rdtase_TM"/>
</dbReference>
<dbReference type="Gene3D" id="1.20.120.1770">
    <property type="match status" value="1"/>
</dbReference>
<comment type="subcellular location">
    <subcellularLocation>
        <location evidence="1">Membrane</location>
        <topology evidence="1">Multi-pass membrane protein</topology>
    </subcellularLocation>
</comment>
<comment type="caution">
    <text evidence="17">The sequence shown here is derived from an EMBL/GenBank/DDBJ whole genome shotgun (WGS) entry which is preliminary data.</text>
</comment>
<dbReference type="CDD" id="cd08760">
    <property type="entry name" value="Cyt_b561_FRRS1_like"/>
    <property type="match status" value="1"/>
</dbReference>
<dbReference type="PANTHER" id="PTHR23130:SF167">
    <property type="entry name" value="CYTOCHROME B561 AND DOMON DOMAIN-CONTAINING PROTEIN"/>
    <property type="match status" value="1"/>
</dbReference>
<evidence type="ECO:0000256" key="6">
    <source>
        <dbReference type="ARBA" id="ARBA00022729"/>
    </source>
</evidence>
<feature type="signal peptide" evidence="14">
    <location>
        <begin position="1"/>
        <end position="33"/>
    </location>
</feature>
<dbReference type="PROSITE" id="PS50939">
    <property type="entry name" value="CYTOCHROME_B561"/>
    <property type="match status" value="1"/>
</dbReference>
<reference evidence="17 18" key="1">
    <citation type="submission" date="2021-09" db="EMBL/GenBank/DDBJ databases">
        <title>Genomic insights and catalytic innovation underlie evolution of tropane alkaloids biosynthesis.</title>
        <authorList>
            <person name="Wang Y.-J."/>
            <person name="Tian T."/>
            <person name="Huang J.-P."/>
            <person name="Huang S.-X."/>
        </authorList>
    </citation>
    <scope>NUCLEOTIDE SEQUENCE [LARGE SCALE GENOMIC DNA]</scope>
    <source>
        <strain evidence="17">KIB-2018</strain>
        <tissue evidence="17">Leaf</tissue>
    </source>
</reference>
<evidence type="ECO:0000256" key="8">
    <source>
        <dbReference type="ARBA" id="ARBA00022989"/>
    </source>
</evidence>
<keyword evidence="6 14" id="KW-0732">Signal</keyword>
<feature type="transmembrane region" description="Helical" evidence="13">
    <location>
        <begin position="355"/>
        <end position="379"/>
    </location>
</feature>
<evidence type="ECO:0000256" key="10">
    <source>
        <dbReference type="ARBA" id="ARBA00053871"/>
    </source>
</evidence>
<sequence length="426" mass="46793">MFCFLGSYSSMASIMKVVLTLSVLFCLTLSSSAQNCSTYTFRSNEVFGACNDLPYLNSFLHWSYNSSSSTLQIAYRHTGVSSSNWVAWAINPNGSGMVGSQALIAYQQPDGTMKAYTSSVDNYQTQLSEGKLSFDVSDLSATYADNEITIFATLGLSSIGGASNVTHVWQDGSVSGGTPRMHAMSEANMQSVGTINFLSGEVRTNPVGNIGKLRKRNVHGILNAVSWGIMMPLGALIARYLKVFKSANPAWFYLHVSCQSTAYIVGVAGWATGIKLGSESAGVVYSAHRTIGIILFALGTLQVFALLLRPKPDHKYRFYWNLYHHSVGYAVIILSIINVLKGIDILQPEKKWKYAYIGVIAALAFNALWLEGYTWYIVLKRKRSEVETKMPHNTNGSKVQLKTSGDPCQASKNSIVVKDYFIKLVF</sequence>
<feature type="binding site" description="axial binding residue" evidence="12">
    <location>
        <position position="288"/>
    </location>
    <ligand>
        <name>heme b</name>
        <dbReference type="ChEBI" id="CHEBI:60344"/>
        <label>1</label>
    </ligand>
    <ligandPart>
        <name>Fe</name>
        <dbReference type="ChEBI" id="CHEBI:18248"/>
    </ligandPart>
</feature>
<keyword evidence="9 11" id="KW-0472">Membrane</keyword>
<feature type="transmembrane region" description="Helical" evidence="13">
    <location>
        <begin position="250"/>
        <end position="271"/>
    </location>
</feature>
<evidence type="ECO:0000259" key="16">
    <source>
        <dbReference type="PROSITE" id="PS50939"/>
    </source>
</evidence>
<gene>
    <name evidence="17" type="ORF">K2173_025741</name>
</gene>
<dbReference type="Pfam" id="PF04526">
    <property type="entry name" value="DUF568"/>
    <property type="match status" value="1"/>
</dbReference>
<dbReference type="InterPro" id="IPR045265">
    <property type="entry name" value="AIR12_DOMON"/>
</dbReference>
<evidence type="ECO:0000256" key="9">
    <source>
        <dbReference type="ARBA" id="ARBA00023136"/>
    </source>
</evidence>